<name>A0A2C9V8X0_MANES</name>
<organism evidence="2">
    <name type="scientific">Manihot esculenta</name>
    <name type="common">Cassava</name>
    <name type="synonym">Jatropha manihot</name>
    <dbReference type="NCBI Taxonomy" id="3983"/>
    <lineage>
        <taxon>Eukaryota</taxon>
        <taxon>Viridiplantae</taxon>
        <taxon>Streptophyta</taxon>
        <taxon>Embryophyta</taxon>
        <taxon>Tracheophyta</taxon>
        <taxon>Spermatophyta</taxon>
        <taxon>Magnoliopsida</taxon>
        <taxon>eudicotyledons</taxon>
        <taxon>Gunneridae</taxon>
        <taxon>Pentapetalae</taxon>
        <taxon>rosids</taxon>
        <taxon>fabids</taxon>
        <taxon>Malpighiales</taxon>
        <taxon>Euphorbiaceae</taxon>
        <taxon>Crotonoideae</taxon>
        <taxon>Manihoteae</taxon>
        <taxon>Manihot</taxon>
    </lineage>
</organism>
<reference evidence="2" key="1">
    <citation type="submission" date="2016-02" db="EMBL/GenBank/DDBJ databases">
        <title>WGS assembly of Manihot esculenta.</title>
        <authorList>
            <person name="Bredeson J.V."/>
            <person name="Prochnik S.E."/>
            <person name="Lyons J.B."/>
            <person name="Schmutz J."/>
            <person name="Grimwood J."/>
            <person name="Vrebalov J."/>
            <person name="Bart R.S."/>
            <person name="Amuge T."/>
            <person name="Ferguson M.E."/>
            <person name="Green R."/>
            <person name="Putnam N."/>
            <person name="Stites J."/>
            <person name="Rounsley S."/>
            <person name="Rokhsar D.S."/>
        </authorList>
    </citation>
    <scope>NUCLEOTIDE SEQUENCE [LARGE SCALE GENOMIC DNA]</scope>
    <source>
        <tissue evidence="2">Leaf</tissue>
    </source>
</reference>
<gene>
    <name evidence="2" type="ORF">MANES_09G081200</name>
</gene>
<dbReference type="EMBL" id="CM004395">
    <property type="protein sequence ID" value="OAY41197.1"/>
    <property type="molecule type" value="Genomic_DNA"/>
</dbReference>
<feature type="compositionally biased region" description="Basic and acidic residues" evidence="1">
    <location>
        <begin position="12"/>
        <end position="31"/>
    </location>
</feature>
<feature type="compositionally biased region" description="Polar residues" evidence="1">
    <location>
        <begin position="1"/>
        <end position="11"/>
    </location>
</feature>
<evidence type="ECO:0000256" key="1">
    <source>
        <dbReference type="SAM" id="MobiDB-lite"/>
    </source>
</evidence>
<feature type="region of interest" description="Disordered" evidence="1">
    <location>
        <begin position="1"/>
        <end position="46"/>
    </location>
</feature>
<sequence>MANTTTNNLSDNCDHKESSPLLDKSIEEHNKKPTTISGTKVAASPMEKEKSAALELGRSEYVWTANGLPLNHGSVVGEPMGRAQWDSSSSDHEVSVYQFNNFIIQLN</sequence>
<evidence type="ECO:0000313" key="2">
    <source>
        <dbReference type="EMBL" id="OAY41197.1"/>
    </source>
</evidence>
<protein>
    <submittedName>
        <fullName evidence="2">Uncharacterized protein</fullName>
    </submittedName>
</protein>
<proteinExistence type="predicted"/>
<accession>A0A2C9V8X0</accession>
<dbReference type="AlphaFoldDB" id="A0A2C9V8X0"/>